<proteinExistence type="inferred from homology"/>
<dbReference type="EMBL" id="KB469306">
    <property type="protein sequence ID" value="EPQ52961.1"/>
    <property type="molecule type" value="Genomic_DNA"/>
</dbReference>
<comment type="pathway">
    <text evidence="4">Carbohydrate metabolism; D-arabinitol metabolism.</text>
</comment>
<dbReference type="InterPro" id="IPR036291">
    <property type="entry name" value="NAD(P)-bd_dom_sf"/>
</dbReference>
<dbReference type="GeneID" id="19304391"/>
<evidence type="ECO:0000313" key="8">
    <source>
        <dbReference type="Proteomes" id="UP000030669"/>
    </source>
</evidence>
<evidence type="ECO:0000256" key="4">
    <source>
        <dbReference type="ARBA" id="ARBA00060719"/>
    </source>
</evidence>
<keyword evidence="3" id="KW-0560">Oxidoreductase</keyword>
<dbReference type="Gene3D" id="3.40.50.720">
    <property type="entry name" value="NAD(P)-binding Rossmann-like Domain"/>
    <property type="match status" value="1"/>
</dbReference>
<dbReference type="SUPFAM" id="SSF51735">
    <property type="entry name" value="NAD(P)-binding Rossmann-fold domains"/>
    <property type="match status" value="1"/>
</dbReference>
<dbReference type="FunFam" id="3.40.50.720:FF:000240">
    <property type="entry name" value="SDR family oxidoreductase"/>
    <property type="match status" value="1"/>
</dbReference>
<dbReference type="EC" id="1.1.1.250" evidence="5"/>
<dbReference type="PRINTS" id="PR00081">
    <property type="entry name" value="GDHRDH"/>
</dbReference>
<keyword evidence="8" id="KW-1185">Reference proteome</keyword>
<dbReference type="PANTHER" id="PTHR42760">
    <property type="entry name" value="SHORT-CHAIN DEHYDROGENASES/REDUCTASES FAMILY MEMBER"/>
    <property type="match status" value="1"/>
</dbReference>
<accession>S7PZ84</accession>
<dbReference type="Pfam" id="PF13561">
    <property type="entry name" value="adh_short_C2"/>
    <property type="match status" value="1"/>
</dbReference>
<comment type="similarity">
    <text evidence="1">Belongs to the short-chain dehydrogenases/reductases (SDR) family.</text>
</comment>
<sequence length="283" mass="29963">MSALAKIHFRRPSDPVLPPPLPQTTPEDRARARFSLAGKRAIVTGGAGGLGLTISTALLEHGLSGLIIFDRDLSTGTVAVSSLQSSFPNATILFKGVNVADEMMVEEAVEAAGTVDVLLCCAGIVGVVDALEMPIEQWNRILEVNLTGSFICARTVAKRMIATSTHGSIILTASISAHTTNFPQPQAAYNVSKAGVLHLVHGLAAEWARHGIRVNSISPGYMDTVLNEGEHLEEPRRIWNERTPMGRMGKPEEVCGAAVLLASDAGSFITGSDIKVDGGYTVL</sequence>
<dbReference type="GO" id="GO:0005975">
    <property type="term" value="P:carbohydrate metabolic process"/>
    <property type="evidence" value="ECO:0007669"/>
    <property type="project" value="UniProtKB-ARBA"/>
</dbReference>
<name>S7PZ84_GLOTA</name>
<reference evidence="7 8" key="1">
    <citation type="journal article" date="2012" name="Science">
        <title>The Paleozoic origin of enzymatic lignin decomposition reconstructed from 31 fungal genomes.</title>
        <authorList>
            <person name="Floudas D."/>
            <person name="Binder M."/>
            <person name="Riley R."/>
            <person name="Barry K."/>
            <person name="Blanchette R.A."/>
            <person name="Henrissat B."/>
            <person name="Martinez A.T."/>
            <person name="Otillar R."/>
            <person name="Spatafora J.W."/>
            <person name="Yadav J.S."/>
            <person name="Aerts A."/>
            <person name="Benoit I."/>
            <person name="Boyd A."/>
            <person name="Carlson A."/>
            <person name="Copeland A."/>
            <person name="Coutinho P.M."/>
            <person name="de Vries R.P."/>
            <person name="Ferreira P."/>
            <person name="Findley K."/>
            <person name="Foster B."/>
            <person name="Gaskell J."/>
            <person name="Glotzer D."/>
            <person name="Gorecki P."/>
            <person name="Heitman J."/>
            <person name="Hesse C."/>
            <person name="Hori C."/>
            <person name="Igarashi K."/>
            <person name="Jurgens J.A."/>
            <person name="Kallen N."/>
            <person name="Kersten P."/>
            <person name="Kohler A."/>
            <person name="Kuees U."/>
            <person name="Kumar T.K.A."/>
            <person name="Kuo A."/>
            <person name="LaButti K."/>
            <person name="Larrondo L.F."/>
            <person name="Lindquist E."/>
            <person name="Ling A."/>
            <person name="Lombard V."/>
            <person name="Lucas S."/>
            <person name="Lundell T."/>
            <person name="Martin R."/>
            <person name="McLaughlin D.J."/>
            <person name="Morgenstern I."/>
            <person name="Morin E."/>
            <person name="Murat C."/>
            <person name="Nagy L.G."/>
            <person name="Nolan M."/>
            <person name="Ohm R.A."/>
            <person name="Patyshakuliyeva A."/>
            <person name="Rokas A."/>
            <person name="Ruiz-Duenas F.J."/>
            <person name="Sabat G."/>
            <person name="Salamov A."/>
            <person name="Samejima M."/>
            <person name="Schmutz J."/>
            <person name="Slot J.C."/>
            <person name="St John F."/>
            <person name="Stenlid J."/>
            <person name="Sun H."/>
            <person name="Sun S."/>
            <person name="Syed K."/>
            <person name="Tsang A."/>
            <person name="Wiebenga A."/>
            <person name="Young D."/>
            <person name="Pisabarro A."/>
            <person name="Eastwood D.C."/>
            <person name="Martin F."/>
            <person name="Cullen D."/>
            <person name="Grigoriev I.V."/>
            <person name="Hibbett D.S."/>
        </authorList>
    </citation>
    <scope>NUCLEOTIDE SEQUENCE [LARGE SCALE GENOMIC DNA]</scope>
    <source>
        <strain evidence="7 8">ATCC 11539</strain>
    </source>
</reference>
<dbReference type="KEGG" id="gtr:GLOTRDRAFT_139937"/>
<evidence type="ECO:0000256" key="5">
    <source>
        <dbReference type="ARBA" id="ARBA00066831"/>
    </source>
</evidence>
<keyword evidence="2" id="KW-0521">NADP</keyword>
<dbReference type="OrthoDB" id="1888931at2759"/>
<dbReference type="RefSeq" id="XP_007868288.1">
    <property type="nucleotide sequence ID" value="XM_007870097.1"/>
</dbReference>
<dbReference type="eggNOG" id="KOG0725">
    <property type="taxonomic scope" value="Eukaryota"/>
</dbReference>
<dbReference type="PROSITE" id="PS00061">
    <property type="entry name" value="ADH_SHORT"/>
    <property type="match status" value="1"/>
</dbReference>
<evidence type="ECO:0000256" key="3">
    <source>
        <dbReference type="ARBA" id="ARBA00023002"/>
    </source>
</evidence>
<dbReference type="STRING" id="670483.S7PZ84"/>
<dbReference type="AlphaFoldDB" id="S7PZ84"/>
<dbReference type="InterPro" id="IPR020904">
    <property type="entry name" value="Sc_DH/Rdtase_CS"/>
</dbReference>
<dbReference type="PRINTS" id="PR00080">
    <property type="entry name" value="SDRFAMILY"/>
</dbReference>
<evidence type="ECO:0000256" key="1">
    <source>
        <dbReference type="ARBA" id="ARBA00006484"/>
    </source>
</evidence>
<evidence type="ECO:0000256" key="2">
    <source>
        <dbReference type="ARBA" id="ARBA00022857"/>
    </source>
</evidence>
<dbReference type="GO" id="GO:0047038">
    <property type="term" value="F:D-arabinitol 2-dehydrogenase activity"/>
    <property type="evidence" value="ECO:0007669"/>
    <property type="project" value="UniProtKB-EC"/>
</dbReference>
<evidence type="ECO:0000313" key="7">
    <source>
        <dbReference type="EMBL" id="EPQ52961.1"/>
    </source>
</evidence>
<evidence type="ECO:0000256" key="6">
    <source>
        <dbReference type="ARBA" id="ARBA00070881"/>
    </source>
</evidence>
<dbReference type="Proteomes" id="UP000030669">
    <property type="component" value="Unassembled WGS sequence"/>
</dbReference>
<organism evidence="7 8">
    <name type="scientific">Gloeophyllum trabeum (strain ATCC 11539 / FP-39264 / Madison 617)</name>
    <name type="common">Brown rot fungus</name>
    <dbReference type="NCBI Taxonomy" id="670483"/>
    <lineage>
        <taxon>Eukaryota</taxon>
        <taxon>Fungi</taxon>
        <taxon>Dikarya</taxon>
        <taxon>Basidiomycota</taxon>
        <taxon>Agaricomycotina</taxon>
        <taxon>Agaricomycetes</taxon>
        <taxon>Gloeophyllales</taxon>
        <taxon>Gloeophyllaceae</taxon>
        <taxon>Gloeophyllum</taxon>
    </lineage>
</organism>
<dbReference type="HOGENOM" id="CLU_010194_1_1_1"/>
<dbReference type="OMA" id="RAQYRFQ"/>
<dbReference type="PANTHER" id="PTHR42760:SF115">
    <property type="entry name" value="3-OXOACYL-[ACYL-CARRIER-PROTEIN] REDUCTASE FABG"/>
    <property type="match status" value="1"/>
</dbReference>
<dbReference type="InterPro" id="IPR002347">
    <property type="entry name" value="SDR_fam"/>
</dbReference>
<protein>
    <recommendedName>
        <fullName evidence="6">D-arabinitol 2-dehydrogenase [ribulose-forming]</fullName>
        <ecNumber evidence="5">1.1.1.250</ecNumber>
    </recommendedName>
</protein>
<gene>
    <name evidence="7" type="ORF">GLOTRDRAFT_139937</name>
</gene>